<accession>A0A8T0FA63</accession>
<name>A0A8T0FA63_ARGBR</name>
<keyword evidence="3" id="KW-1185">Reference proteome</keyword>
<reference evidence="2" key="1">
    <citation type="journal article" date="2020" name="bioRxiv">
        <title>Chromosome-level reference genome of the European wasp spider Argiope bruennichi: a resource for studies on range expansion and evolutionary adaptation.</title>
        <authorList>
            <person name="Sheffer M.M."/>
            <person name="Hoppe A."/>
            <person name="Krehenwinkel H."/>
            <person name="Uhl G."/>
            <person name="Kuss A.W."/>
            <person name="Jensen L."/>
            <person name="Jensen C."/>
            <person name="Gillespie R.G."/>
            <person name="Hoff K.J."/>
            <person name="Prost S."/>
        </authorList>
    </citation>
    <scope>NUCLEOTIDE SEQUENCE</scope>
</reference>
<protein>
    <submittedName>
        <fullName evidence="2">Uncharacterized protein</fullName>
    </submittedName>
</protein>
<dbReference type="Proteomes" id="UP000807504">
    <property type="component" value="Unassembled WGS sequence"/>
</dbReference>
<organism evidence="2 3">
    <name type="scientific">Argiope bruennichi</name>
    <name type="common">Wasp spider</name>
    <name type="synonym">Aranea bruennichi</name>
    <dbReference type="NCBI Taxonomy" id="94029"/>
    <lineage>
        <taxon>Eukaryota</taxon>
        <taxon>Metazoa</taxon>
        <taxon>Ecdysozoa</taxon>
        <taxon>Arthropoda</taxon>
        <taxon>Chelicerata</taxon>
        <taxon>Arachnida</taxon>
        <taxon>Araneae</taxon>
        <taxon>Araneomorphae</taxon>
        <taxon>Entelegynae</taxon>
        <taxon>Araneoidea</taxon>
        <taxon>Araneidae</taxon>
        <taxon>Argiope</taxon>
    </lineage>
</organism>
<sequence length="113" mass="12842">MILFSLEESFRLLHHTTKTFQIDGRSGCIIKTLSSQRSQFQIQSSGKSFLWTSSILECIERNNFKPSANKRCSEYLKAVTRSLINKMKSKGPRLEPCGTPEVSENLDETALLK</sequence>
<dbReference type="AlphaFoldDB" id="A0A8T0FA63"/>
<comment type="caution">
    <text evidence="2">The sequence shown here is derived from an EMBL/GenBank/DDBJ whole genome shotgun (WGS) entry which is preliminary data.</text>
</comment>
<evidence type="ECO:0000313" key="3">
    <source>
        <dbReference type="Proteomes" id="UP000807504"/>
    </source>
</evidence>
<proteinExistence type="predicted"/>
<feature type="region of interest" description="Disordered" evidence="1">
    <location>
        <begin position="90"/>
        <end position="113"/>
    </location>
</feature>
<evidence type="ECO:0000313" key="2">
    <source>
        <dbReference type="EMBL" id="KAF8787168.1"/>
    </source>
</evidence>
<dbReference type="EMBL" id="JABXBU010000015">
    <property type="protein sequence ID" value="KAF8787168.1"/>
    <property type="molecule type" value="Genomic_DNA"/>
</dbReference>
<reference evidence="2" key="2">
    <citation type="submission" date="2020-06" db="EMBL/GenBank/DDBJ databases">
        <authorList>
            <person name="Sheffer M."/>
        </authorList>
    </citation>
    <scope>NUCLEOTIDE SEQUENCE</scope>
</reference>
<gene>
    <name evidence="2" type="ORF">HNY73_008792</name>
</gene>
<evidence type="ECO:0000256" key="1">
    <source>
        <dbReference type="SAM" id="MobiDB-lite"/>
    </source>
</evidence>